<dbReference type="NCBIfam" id="TIGR00167">
    <property type="entry name" value="cbbA"/>
    <property type="match status" value="1"/>
</dbReference>
<dbReference type="PANTHER" id="PTHR30304:SF0">
    <property type="entry name" value="D-TAGATOSE-1,6-BISPHOSPHATE ALDOLASE SUBUNIT GATY-RELATED"/>
    <property type="match status" value="1"/>
</dbReference>
<accession>A0A3N0I069</accession>
<feature type="binding site" evidence="3">
    <location>
        <position position="186"/>
    </location>
    <ligand>
        <name>Zn(2+)</name>
        <dbReference type="ChEBI" id="CHEBI:29105"/>
        <label>1</label>
        <note>catalytic</note>
    </ligand>
</feature>
<gene>
    <name evidence="4" type="ORF">EDX97_06550</name>
</gene>
<dbReference type="GO" id="GO:0005975">
    <property type="term" value="P:carbohydrate metabolic process"/>
    <property type="evidence" value="ECO:0007669"/>
    <property type="project" value="InterPro"/>
</dbReference>
<dbReference type="Proteomes" id="UP000276568">
    <property type="component" value="Unassembled WGS sequence"/>
</dbReference>
<evidence type="ECO:0000256" key="2">
    <source>
        <dbReference type="PIRSR" id="PIRSR001359-2"/>
    </source>
</evidence>
<dbReference type="AlphaFoldDB" id="A0A3N0I069"/>
<dbReference type="OrthoDB" id="9803995at2"/>
<name>A0A3N0I069_9FIRM</name>
<dbReference type="RefSeq" id="WP_128520355.1">
    <property type="nucleotide sequence ID" value="NZ_RJQC01000002.1"/>
</dbReference>
<dbReference type="Pfam" id="PF01116">
    <property type="entry name" value="F_bP_aldolase"/>
    <property type="match status" value="1"/>
</dbReference>
<dbReference type="SUPFAM" id="SSF51569">
    <property type="entry name" value="Aldolase"/>
    <property type="match status" value="1"/>
</dbReference>
<evidence type="ECO:0000313" key="4">
    <source>
        <dbReference type="EMBL" id="RNM30445.1"/>
    </source>
</evidence>
<feature type="binding site" evidence="2">
    <location>
        <position position="187"/>
    </location>
    <ligand>
        <name>dihydroxyacetone phosphate</name>
        <dbReference type="ChEBI" id="CHEBI:57642"/>
    </ligand>
</feature>
<sequence>MLADLNEVFQIANEKKIAIGAFNVVNFEHIQAILEAAEKLNMPTILAFAQTHEENDIAYLEEMGPVMVLMAKRAKVPVVVHLDHGVDLDYIEKALKLGFTSMMFDGSSLPYEENVKMTQKAVALAKKYGVTIEAEIGKMAGITLNNEGITENRKSDRSMYTDPAEAKDFVEKTGVDCLAASFGTVHGEYFAEPNLDFALVKELSEQTGVPIVMHGGSGVSHEDYKKVIANGVRKINYYTYMDKAGGDAVSKQGPYKMFSDAAKVGRIAMEKDVESAMRCFVNMDENIK</sequence>
<dbReference type="InterPro" id="IPR050246">
    <property type="entry name" value="Class_II_FBP_aldolase"/>
</dbReference>
<dbReference type="EMBL" id="RJQC01000002">
    <property type="protein sequence ID" value="RNM30445.1"/>
    <property type="molecule type" value="Genomic_DNA"/>
</dbReference>
<dbReference type="InterPro" id="IPR013785">
    <property type="entry name" value="Aldolase_TIM"/>
</dbReference>
<feature type="binding site" evidence="3">
    <location>
        <position position="105"/>
    </location>
    <ligand>
        <name>Zn(2+)</name>
        <dbReference type="ChEBI" id="CHEBI:29105"/>
        <label>2</label>
    </ligand>
</feature>
<feature type="binding site" evidence="2">
    <location>
        <begin position="236"/>
        <end position="239"/>
    </location>
    <ligand>
        <name>dihydroxyacetone phosphate</name>
        <dbReference type="ChEBI" id="CHEBI:57642"/>
    </ligand>
</feature>
<feature type="binding site" evidence="3">
    <location>
        <position position="214"/>
    </location>
    <ligand>
        <name>Zn(2+)</name>
        <dbReference type="ChEBI" id="CHEBI:29105"/>
        <label>1</label>
        <note>catalytic</note>
    </ligand>
</feature>
<dbReference type="CDD" id="cd00947">
    <property type="entry name" value="TBP_aldolase_IIB"/>
    <property type="match status" value="1"/>
</dbReference>
<keyword evidence="3" id="KW-0862">Zinc</keyword>
<proteinExistence type="predicted"/>
<dbReference type="InterPro" id="IPR000771">
    <property type="entry name" value="FBA_II"/>
</dbReference>
<evidence type="ECO:0000256" key="1">
    <source>
        <dbReference type="PIRSR" id="PIRSR001359-1"/>
    </source>
</evidence>
<dbReference type="PANTHER" id="PTHR30304">
    <property type="entry name" value="D-TAGATOSE-1,6-BISPHOSPHATE ALDOLASE"/>
    <property type="match status" value="1"/>
</dbReference>
<organism evidence="4 5">
    <name type="scientific">Absicoccus porci</name>
    <dbReference type="NCBI Taxonomy" id="2486576"/>
    <lineage>
        <taxon>Bacteria</taxon>
        <taxon>Bacillati</taxon>
        <taxon>Bacillota</taxon>
        <taxon>Erysipelotrichia</taxon>
        <taxon>Erysipelotrichales</taxon>
        <taxon>Erysipelotrichaceae</taxon>
        <taxon>Absicoccus</taxon>
    </lineage>
</organism>
<evidence type="ECO:0000256" key="3">
    <source>
        <dbReference type="PIRSR" id="PIRSR001359-3"/>
    </source>
</evidence>
<dbReference type="PIRSF" id="PIRSF001359">
    <property type="entry name" value="F_bP_aldolase_II"/>
    <property type="match status" value="1"/>
</dbReference>
<protein>
    <submittedName>
        <fullName evidence="4">Class II fructose-bisphosphate aldolase</fullName>
    </submittedName>
</protein>
<evidence type="ECO:0000313" key="5">
    <source>
        <dbReference type="Proteomes" id="UP000276568"/>
    </source>
</evidence>
<dbReference type="GO" id="GO:0016832">
    <property type="term" value="F:aldehyde-lyase activity"/>
    <property type="evidence" value="ECO:0007669"/>
    <property type="project" value="InterPro"/>
</dbReference>
<feature type="binding site" evidence="3">
    <location>
        <position position="84"/>
    </location>
    <ligand>
        <name>Zn(2+)</name>
        <dbReference type="ChEBI" id="CHEBI:29105"/>
        <label>1</label>
        <note>catalytic</note>
    </ligand>
</feature>
<comment type="caution">
    <text evidence="4">The sequence shown here is derived from an EMBL/GenBank/DDBJ whole genome shotgun (WGS) entry which is preliminary data.</text>
</comment>
<dbReference type="Gene3D" id="3.20.20.70">
    <property type="entry name" value="Aldolase class I"/>
    <property type="match status" value="1"/>
</dbReference>
<keyword evidence="5" id="KW-1185">Reference proteome</keyword>
<comment type="cofactor">
    <cofactor evidence="3">
        <name>Zn(2+)</name>
        <dbReference type="ChEBI" id="CHEBI:29105"/>
    </cofactor>
    <text evidence="3">Binds 2 Zn(2+) ions per subunit. One is catalytic and the other provides a structural contribution.</text>
</comment>
<feature type="active site" description="Proton donor" evidence="1">
    <location>
        <position position="83"/>
    </location>
</feature>
<reference evidence="4 5" key="1">
    <citation type="submission" date="2018-11" db="EMBL/GenBank/DDBJ databases">
        <title>Clostridium sp. nov., a member of the family Erysipelotrichaceae isolated from pig faeces.</title>
        <authorList>
            <person name="Chang Y.-H."/>
        </authorList>
    </citation>
    <scope>NUCLEOTIDE SEQUENCE [LARGE SCALE GENOMIC DNA]</scope>
    <source>
        <strain evidence="4 5">YH-panp20</strain>
    </source>
</reference>
<feature type="binding site" evidence="3">
    <location>
        <position position="135"/>
    </location>
    <ligand>
        <name>Zn(2+)</name>
        <dbReference type="ChEBI" id="CHEBI:29105"/>
        <label>2</label>
    </ligand>
</feature>
<feature type="binding site" evidence="2">
    <location>
        <begin position="215"/>
        <end position="217"/>
    </location>
    <ligand>
        <name>dihydroxyacetone phosphate</name>
        <dbReference type="ChEBI" id="CHEBI:57642"/>
    </ligand>
</feature>
<dbReference type="GO" id="GO:0008270">
    <property type="term" value="F:zinc ion binding"/>
    <property type="evidence" value="ECO:0007669"/>
    <property type="project" value="InterPro"/>
</dbReference>
<keyword evidence="3" id="KW-0479">Metal-binding</keyword>